<comment type="caution">
    <text evidence="3">The sequence shown here is derived from an EMBL/GenBank/DDBJ whole genome shotgun (WGS) entry which is preliminary data.</text>
</comment>
<name>A0A2S9IW10_9HYPH</name>
<dbReference type="PANTHER" id="PTHR45947">
    <property type="entry name" value="SULFOQUINOVOSYL TRANSFERASE SQD2"/>
    <property type="match status" value="1"/>
</dbReference>
<dbReference type="GO" id="GO:0016757">
    <property type="term" value="F:glycosyltransferase activity"/>
    <property type="evidence" value="ECO:0007669"/>
    <property type="project" value="InterPro"/>
</dbReference>
<dbReference type="Gene3D" id="3.40.50.2000">
    <property type="entry name" value="Glycogen Phosphorylase B"/>
    <property type="match status" value="2"/>
</dbReference>
<dbReference type="SUPFAM" id="SSF53756">
    <property type="entry name" value="UDP-Glycosyltransferase/glycogen phosphorylase"/>
    <property type="match status" value="1"/>
</dbReference>
<dbReference type="EMBL" id="PVBR01000003">
    <property type="protein sequence ID" value="PRD44713.1"/>
    <property type="molecule type" value="Genomic_DNA"/>
</dbReference>
<feature type="domain" description="Glycosyl transferase family 1" evidence="1">
    <location>
        <begin position="203"/>
        <end position="364"/>
    </location>
</feature>
<dbReference type="AlphaFoldDB" id="A0A2S9IW10"/>
<keyword evidence="4" id="KW-1185">Reference proteome</keyword>
<evidence type="ECO:0000313" key="4">
    <source>
        <dbReference type="Proteomes" id="UP000239434"/>
    </source>
</evidence>
<proteinExistence type="predicted"/>
<reference evidence="3 4" key="1">
    <citation type="submission" date="2018-02" db="EMBL/GenBank/DDBJ databases">
        <title>The draft genome of Phyllobacterium sp. 1N-3.</title>
        <authorList>
            <person name="Liu L."/>
            <person name="Li L."/>
            <person name="Zhang X."/>
            <person name="Wang T."/>
            <person name="Liang L."/>
        </authorList>
    </citation>
    <scope>NUCLEOTIDE SEQUENCE [LARGE SCALE GENOMIC DNA]</scope>
    <source>
        <strain evidence="3 4">1N-3</strain>
    </source>
</reference>
<dbReference type="InterPro" id="IPR001296">
    <property type="entry name" value="Glyco_trans_1"/>
</dbReference>
<dbReference type="InterPro" id="IPR028098">
    <property type="entry name" value="Glyco_trans_4-like_N"/>
</dbReference>
<dbReference type="Pfam" id="PF13439">
    <property type="entry name" value="Glyco_transf_4"/>
    <property type="match status" value="1"/>
</dbReference>
<gene>
    <name evidence="3" type="ORF">C5748_04775</name>
</gene>
<dbReference type="InterPro" id="IPR050194">
    <property type="entry name" value="Glycosyltransferase_grp1"/>
</dbReference>
<keyword evidence="3" id="KW-0808">Transferase</keyword>
<dbReference type="Pfam" id="PF00534">
    <property type="entry name" value="Glycos_transf_1"/>
    <property type="match status" value="1"/>
</dbReference>
<accession>A0A2S9IW10</accession>
<dbReference type="Proteomes" id="UP000239434">
    <property type="component" value="Unassembled WGS sequence"/>
</dbReference>
<evidence type="ECO:0000259" key="2">
    <source>
        <dbReference type="Pfam" id="PF13439"/>
    </source>
</evidence>
<organism evidence="3 4">
    <name type="scientific">Phyllobacterium phragmitis</name>
    <dbReference type="NCBI Taxonomy" id="2670329"/>
    <lineage>
        <taxon>Bacteria</taxon>
        <taxon>Pseudomonadati</taxon>
        <taxon>Pseudomonadota</taxon>
        <taxon>Alphaproteobacteria</taxon>
        <taxon>Hyphomicrobiales</taxon>
        <taxon>Phyllobacteriaceae</taxon>
        <taxon>Phyllobacterium</taxon>
    </lineage>
</organism>
<feature type="domain" description="Glycosyltransferase subfamily 4-like N-terminal" evidence="2">
    <location>
        <begin position="15"/>
        <end position="188"/>
    </location>
</feature>
<dbReference type="RefSeq" id="WP_105740795.1">
    <property type="nucleotide sequence ID" value="NZ_PVBR01000003.1"/>
</dbReference>
<sequence>MKIGVVVDRFPSLSETFVLDQVHGLLERGFEVGVICNENAVEQYKSGRPGDWQALSDNTVCWWGGAGRLRPFLRRWSGSLWDKSSTAIDILFSDKLRNFDVIIAHFGGNGLRIARVLKRRKIAVPLVTIFHGNDVGVPLHDNTLWRYKPIFEHGGLQLTVNDLFRRVLIDAGAPPDQVMVQHMGVRTDEIGYSWRSWDQGMLRFISVCRLTEKKGIEFALRALGALSKSRPRLDWNYTIIGSGELLHTLQRLAESLEIADRVTFLGNRPHDEVKQSLRQAHVFLLPSVTAADGDMEGIPVALMEAMAAGLIVVSTDHSGIPELIADQKTGFLAPERDVETLAGKLAWIAGNPLECERVSLAARRKIEADFNAQILADRLAQIVTRLAEAKAAA</sequence>
<evidence type="ECO:0000313" key="3">
    <source>
        <dbReference type="EMBL" id="PRD44713.1"/>
    </source>
</evidence>
<evidence type="ECO:0000259" key="1">
    <source>
        <dbReference type="Pfam" id="PF00534"/>
    </source>
</evidence>
<protein>
    <submittedName>
        <fullName evidence="3">Colanic acid biosynthesis glycosyltransferase WcaL</fullName>
    </submittedName>
</protein>
<dbReference type="PANTHER" id="PTHR45947:SF14">
    <property type="entry name" value="SLL1723 PROTEIN"/>
    <property type="match status" value="1"/>
</dbReference>